<dbReference type="EMBL" id="CM018034">
    <property type="protein sequence ID" value="KAA8543417.1"/>
    <property type="molecule type" value="Genomic_DNA"/>
</dbReference>
<dbReference type="Proteomes" id="UP000325577">
    <property type="component" value="Linkage Group LG11"/>
</dbReference>
<feature type="region of interest" description="Disordered" evidence="1">
    <location>
        <begin position="299"/>
        <end position="332"/>
    </location>
</feature>
<feature type="compositionally biased region" description="Polar residues" evidence="1">
    <location>
        <begin position="319"/>
        <end position="332"/>
    </location>
</feature>
<accession>A0A5J5BNL6</accession>
<keyword evidence="3" id="KW-1185">Reference proteome</keyword>
<evidence type="ECO:0000313" key="3">
    <source>
        <dbReference type="Proteomes" id="UP000325577"/>
    </source>
</evidence>
<proteinExistence type="predicted"/>
<sequence>MVLNPRKKYRTTVINPTEVEYYSDLKQRSITNQSLLGADSRGTEQASLLQLELVQLLLAIHLDDQRHDENQEGGSGDPRSLSGALQELLGNDGSVGGGLLALEDDWRLRDCCRDPGKNSFASVAVSPLRTLKQNTKMYPMVKVREQDQDAPFTLQDDSNSLPVLKFFKSPSELDSHVSSAVKDNQNDYTTTVAKIPETSVPIFGMPLIPVSQGPKKNSRHTREVQEEIKSNARAPSVLRPRAVLSSPDNDELIGNKNKLTGASVLRKHSLDKHSPTRTKVMAGPVKVESPLYMRRVTKDAFDYQNGPKQRKSLEPAVSRQKTCLQKGKPSSM</sequence>
<name>A0A5J5BNL6_9ASTE</name>
<dbReference type="OrthoDB" id="1867172at2759"/>
<evidence type="ECO:0000313" key="2">
    <source>
        <dbReference type="EMBL" id="KAA8543417.1"/>
    </source>
</evidence>
<dbReference type="AlphaFoldDB" id="A0A5J5BNL6"/>
<dbReference type="PANTHER" id="PTHR38932">
    <property type="entry name" value="BNAC03G64660D PROTEIN"/>
    <property type="match status" value="1"/>
</dbReference>
<evidence type="ECO:0000256" key="1">
    <source>
        <dbReference type="SAM" id="MobiDB-lite"/>
    </source>
</evidence>
<protein>
    <submittedName>
        <fullName evidence="2">Uncharacterized protein</fullName>
    </submittedName>
</protein>
<dbReference type="PANTHER" id="PTHR38932:SF1">
    <property type="entry name" value="DUF4005 DOMAIN-CONTAINING PROTEIN"/>
    <property type="match status" value="1"/>
</dbReference>
<gene>
    <name evidence="2" type="ORF">F0562_021088</name>
</gene>
<organism evidence="2 3">
    <name type="scientific">Nyssa sinensis</name>
    <dbReference type="NCBI Taxonomy" id="561372"/>
    <lineage>
        <taxon>Eukaryota</taxon>
        <taxon>Viridiplantae</taxon>
        <taxon>Streptophyta</taxon>
        <taxon>Embryophyta</taxon>
        <taxon>Tracheophyta</taxon>
        <taxon>Spermatophyta</taxon>
        <taxon>Magnoliopsida</taxon>
        <taxon>eudicotyledons</taxon>
        <taxon>Gunneridae</taxon>
        <taxon>Pentapetalae</taxon>
        <taxon>asterids</taxon>
        <taxon>Cornales</taxon>
        <taxon>Nyssaceae</taxon>
        <taxon>Nyssa</taxon>
    </lineage>
</organism>
<reference evidence="2 3" key="1">
    <citation type="submission" date="2019-09" db="EMBL/GenBank/DDBJ databases">
        <title>A chromosome-level genome assembly of the Chinese tupelo Nyssa sinensis.</title>
        <authorList>
            <person name="Yang X."/>
            <person name="Kang M."/>
            <person name="Yang Y."/>
            <person name="Xiong H."/>
            <person name="Wang M."/>
            <person name="Zhang Z."/>
            <person name="Wang Z."/>
            <person name="Wu H."/>
            <person name="Ma T."/>
            <person name="Liu J."/>
            <person name="Xi Z."/>
        </authorList>
    </citation>
    <scope>NUCLEOTIDE SEQUENCE [LARGE SCALE GENOMIC DNA]</scope>
    <source>
        <strain evidence="2">J267</strain>
        <tissue evidence="2">Leaf</tissue>
    </source>
</reference>